<dbReference type="NCBIfam" id="TIGR01011">
    <property type="entry name" value="rpsB_bact"/>
    <property type="match status" value="1"/>
</dbReference>
<dbReference type="AlphaFoldDB" id="A0A1G1KRG3"/>
<dbReference type="PROSITE" id="PS00962">
    <property type="entry name" value="RIBOSOMAL_S2_1"/>
    <property type="match status" value="1"/>
</dbReference>
<comment type="caution">
    <text evidence="7">The sequence shown here is derived from an EMBL/GenBank/DDBJ whole genome shotgun (WGS) entry which is preliminary data.</text>
</comment>
<dbReference type="PANTHER" id="PTHR12534">
    <property type="entry name" value="30S RIBOSOMAL PROTEIN S2 PROKARYOTIC AND ORGANELLAR"/>
    <property type="match status" value="1"/>
</dbReference>
<dbReference type="Gene3D" id="3.40.50.10490">
    <property type="entry name" value="Glucose-6-phosphate isomerase like protein, domain 1"/>
    <property type="match status" value="1"/>
</dbReference>
<dbReference type="Pfam" id="PF00318">
    <property type="entry name" value="Ribosomal_S2"/>
    <property type="match status" value="1"/>
</dbReference>
<dbReference type="EMBL" id="MHFR01000062">
    <property type="protein sequence ID" value="OGW95498.1"/>
    <property type="molecule type" value="Genomic_DNA"/>
</dbReference>
<dbReference type="GO" id="GO:0006412">
    <property type="term" value="P:translation"/>
    <property type="evidence" value="ECO:0007669"/>
    <property type="project" value="UniProtKB-UniRule"/>
</dbReference>
<evidence type="ECO:0000256" key="2">
    <source>
        <dbReference type="ARBA" id="ARBA00022980"/>
    </source>
</evidence>
<evidence type="ECO:0000313" key="8">
    <source>
        <dbReference type="Proteomes" id="UP000178187"/>
    </source>
</evidence>
<evidence type="ECO:0000313" key="7">
    <source>
        <dbReference type="EMBL" id="OGW95498.1"/>
    </source>
</evidence>
<dbReference type="InterPro" id="IPR023591">
    <property type="entry name" value="Ribosomal_uS2_flav_dom_sf"/>
</dbReference>
<evidence type="ECO:0000256" key="5">
    <source>
        <dbReference type="HAMAP-Rule" id="MF_00291"/>
    </source>
</evidence>
<dbReference type="FunFam" id="1.10.287.610:FF:000001">
    <property type="entry name" value="30S ribosomal protein S2"/>
    <property type="match status" value="1"/>
</dbReference>
<dbReference type="PANTHER" id="PTHR12534:SF0">
    <property type="entry name" value="SMALL RIBOSOMAL SUBUNIT PROTEIN US2M"/>
    <property type="match status" value="1"/>
</dbReference>
<sequence>MSQDVTVKQLLEAGVHFGHPTRRWNPKMAKFIFTNRNGVYIIDLEKTMKFLAAAKEFLMKTASSGGVVLFVGTKRQAQDMIRDIAEKSDMPYVNERWLGGMLTNFETVRKSVSKLDTLEKMEEEGTYQFLTKKEVGQLKKKRDKLNHVLSGVRKMKKLPQAVFVIDPTQEAIAVQEARRLGIPVVALIDTDSDPDLIDHPIPGNDDAIRSVKLICEIMGNAVKAGVEEFKASGLPPPEVAEEKEEIPAVEGVPLVEAEADDEETISKLLVEHIDTVAVDDVAVKGKVKKPKLKKADEI</sequence>
<dbReference type="InterPro" id="IPR005706">
    <property type="entry name" value="Ribosomal_uS2_bac/mit/plastid"/>
</dbReference>
<name>A0A1G1KRG3_9BACT</name>
<dbReference type="PRINTS" id="PR00395">
    <property type="entry name" value="RIBOSOMALS2"/>
</dbReference>
<comment type="similarity">
    <text evidence="1 5 6">Belongs to the universal ribosomal protein uS2 family.</text>
</comment>
<protein>
    <recommendedName>
        <fullName evidence="4 5">Small ribosomal subunit protein uS2</fullName>
    </recommendedName>
</protein>
<keyword evidence="2 5" id="KW-0689">Ribosomal protein</keyword>
<dbReference type="GO" id="GO:0003735">
    <property type="term" value="F:structural constituent of ribosome"/>
    <property type="evidence" value="ECO:0007669"/>
    <property type="project" value="InterPro"/>
</dbReference>
<dbReference type="InterPro" id="IPR018130">
    <property type="entry name" value="Ribosomal_uS2_CS"/>
</dbReference>
<dbReference type="InterPro" id="IPR001865">
    <property type="entry name" value="Ribosomal_uS2"/>
</dbReference>
<keyword evidence="3 5" id="KW-0687">Ribonucleoprotein</keyword>
<dbReference type="HAMAP" id="MF_00291_B">
    <property type="entry name" value="Ribosomal_uS2_B"/>
    <property type="match status" value="1"/>
</dbReference>
<dbReference type="Proteomes" id="UP000178187">
    <property type="component" value="Unassembled WGS sequence"/>
</dbReference>
<dbReference type="Gene3D" id="1.10.287.610">
    <property type="entry name" value="Helix hairpin bin"/>
    <property type="match status" value="1"/>
</dbReference>
<evidence type="ECO:0000256" key="4">
    <source>
        <dbReference type="ARBA" id="ARBA00035256"/>
    </source>
</evidence>
<evidence type="ECO:0000256" key="1">
    <source>
        <dbReference type="ARBA" id="ARBA00006242"/>
    </source>
</evidence>
<evidence type="ECO:0000256" key="6">
    <source>
        <dbReference type="RuleBase" id="RU003631"/>
    </source>
</evidence>
<dbReference type="PROSITE" id="PS00963">
    <property type="entry name" value="RIBOSOMAL_S2_2"/>
    <property type="match status" value="1"/>
</dbReference>
<proteinExistence type="inferred from homology"/>
<dbReference type="CDD" id="cd01425">
    <property type="entry name" value="RPS2"/>
    <property type="match status" value="1"/>
</dbReference>
<organism evidence="7 8">
    <name type="scientific">Candidatus Danuiimicrobium aquiferis</name>
    <dbReference type="NCBI Taxonomy" id="1801832"/>
    <lineage>
        <taxon>Bacteria</taxon>
        <taxon>Pseudomonadati</taxon>
        <taxon>Candidatus Omnitrophota</taxon>
        <taxon>Candidatus Danuiimicrobium</taxon>
    </lineage>
</organism>
<dbReference type="SUPFAM" id="SSF52313">
    <property type="entry name" value="Ribosomal protein S2"/>
    <property type="match status" value="1"/>
</dbReference>
<accession>A0A1G1KRG3</accession>
<reference evidence="7 8" key="1">
    <citation type="journal article" date="2016" name="Nat. Commun.">
        <title>Thousands of microbial genomes shed light on interconnected biogeochemical processes in an aquifer system.</title>
        <authorList>
            <person name="Anantharaman K."/>
            <person name="Brown C.T."/>
            <person name="Hug L.A."/>
            <person name="Sharon I."/>
            <person name="Castelle C.J."/>
            <person name="Probst A.J."/>
            <person name="Thomas B.C."/>
            <person name="Singh A."/>
            <person name="Wilkins M.J."/>
            <person name="Karaoz U."/>
            <person name="Brodie E.L."/>
            <person name="Williams K.H."/>
            <person name="Hubbard S.S."/>
            <person name="Banfield J.F."/>
        </authorList>
    </citation>
    <scope>NUCLEOTIDE SEQUENCE [LARGE SCALE GENOMIC DNA]</scope>
</reference>
<dbReference type="GO" id="GO:0022627">
    <property type="term" value="C:cytosolic small ribosomal subunit"/>
    <property type="evidence" value="ECO:0007669"/>
    <property type="project" value="TreeGrafter"/>
</dbReference>
<gene>
    <name evidence="5" type="primary">rpsB</name>
    <name evidence="7" type="ORF">A3G33_06645</name>
</gene>
<evidence type="ECO:0000256" key="3">
    <source>
        <dbReference type="ARBA" id="ARBA00023274"/>
    </source>
</evidence>